<reference evidence="1 2" key="1">
    <citation type="submission" date="2019-03" db="EMBL/GenBank/DDBJ databases">
        <title>Deep-cultivation of Planctomycetes and their phenomic and genomic characterization uncovers novel biology.</title>
        <authorList>
            <person name="Wiegand S."/>
            <person name="Jogler M."/>
            <person name="Boedeker C."/>
            <person name="Pinto D."/>
            <person name="Vollmers J."/>
            <person name="Rivas-Marin E."/>
            <person name="Kohn T."/>
            <person name="Peeters S.H."/>
            <person name="Heuer A."/>
            <person name="Rast P."/>
            <person name="Oberbeckmann S."/>
            <person name="Bunk B."/>
            <person name="Jeske O."/>
            <person name="Meyerdierks A."/>
            <person name="Storesund J.E."/>
            <person name="Kallscheuer N."/>
            <person name="Luecker S."/>
            <person name="Lage O.M."/>
            <person name="Pohl T."/>
            <person name="Merkel B.J."/>
            <person name="Hornburger P."/>
            <person name="Mueller R.-W."/>
            <person name="Bruemmer F."/>
            <person name="Labrenz M."/>
            <person name="Spormann A.M."/>
            <person name="Op den Camp H."/>
            <person name="Overmann J."/>
            <person name="Amann R."/>
            <person name="Jetten M.S.M."/>
            <person name="Mascher T."/>
            <person name="Medema M.H."/>
            <person name="Devos D.P."/>
            <person name="Kaster A.-K."/>
            <person name="Ovreas L."/>
            <person name="Rohde M."/>
            <person name="Galperin M.Y."/>
            <person name="Jogler C."/>
        </authorList>
    </citation>
    <scope>NUCLEOTIDE SEQUENCE [LARGE SCALE GENOMIC DNA]</scope>
    <source>
        <strain evidence="1 2">Enr17</strain>
    </source>
</reference>
<dbReference type="EMBL" id="CP037452">
    <property type="protein sequence ID" value="QDV52196.1"/>
    <property type="molecule type" value="Genomic_DNA"/>
</dbReference>
<sequence>MDVQIDFRYRTYDSSQWVTLPITAEEYFDTSDRRDKERLDLYFVEQYLDVRKFLSKPFDSIRGITIRLNDPELGYDRKLEYAYWNHGKCVLIRRESTVPNEKKEEIVVQIVIPEPHISATVKFQPKDDGVSIDEYVVNIDGKMHEYLPDNERGDLQ</sequence>
<organism evidence="1 2">
    <name type="scientific">Gimesia fumaroli</name>
    <dbReference type="NCBI Taxonomy" id="2527976"/>
    <lineage>
        <taxon>Bacteria</taxon>
        <taxon>Pseudomonadati</taxon>
        <taxon>Planctomycetota</taxon>
        <taxon>Planctomycetia</taxon>
        <taxon>Planctomycetales</taxon>
        <taxon>Planctomycetaceae</taxon>
        <taxon>Gimesia</taxon>
    </lineage>
</organism>
<evidence type="ECO:0000313" key="1">
    <source>
        <dbReference type="EMBL" id="QDV52196.1"/>
    </source>
</evidence>
<accession>A0A518IGI7</accession>
<gene>
    <name evidence="1" type="ORF">Enr17x_42560</name>
</gene>
<name>A0A518IGI7_9PLAN</name>
<dbReference type="KEGG" id="gfm:Enr17x_42560"/>
<dbReference type="RefSeq" id="WP_145311548.1">
    <property type="nucleotide sequence ID" value="NZ_CP037452.1"/>
</dbReference>
<dbReference type="Proteomes" id="UP000318313">
    <property type="component" value="Chromosome"/>
</dbReference>
<keyword evidence="2" id="KW-1185">Reference proteome</keyword>
<protein>
    <submittedName>
        <fullName evidence="1">Uncharacterized protein</fullName>
    </submittedName>
</protein>
<evidence type="ECO:0000313" key="2">
    <source>
        <dbReference type="Proteomes" id="UP000318313"/>
    </source>
</evidence>
<dbReference type="AlphaFoldDB" id="A0A518IGI7"/>
<proteinExistence type="predicted"/>